<dbReference type="GO" id="GO:0016020">
    <property type="term" value="C:membrane"/>
    <property type="evidence" value="ECO:0007669"/>
    <property type="project" value="InterPro"/>
</dbReference>
<dbReference type="InterPro" id="IPR013517">
    <property type="entry name" value="FG-GAP"/>
</dbReference>
<evidence type="ECO:0000256" key="3">
    <source>
        <dbReference type="ARBA" id="ARBA00023180"/>
    </source>
</evidence>
<keyword evidence="6" id="KW-1185">Reference proteome</keyword>
<dbReference type="EMBL" id="NPDV01000001">
    <property type="protein sequence ID" value="PJZ55256.1"/>
    <property type="molecule type" value="Genomic_DNA"/>
</dbReference>
<dbReference type="InterPro" id="IPR028994">
    <property type="entry name" value="Integrin_alpha_N"/>
</dbReference>
<dbReference type="Pfam" id="PF14312">
    <property type="entry name" value="FG-GAP_2"/>
    <property type="match status" value="6"/>
</dbReference>
<dbReference type="InterPro" id="IPR013783">
    <property type="entry name" value="Ig-like_fold"/>
</dbReference>
<proteinExistence type="predicted"/>
<gene>
    <name evidence="5" type="ORF">CH376_07930</name>
    <name evidence="4" type="ORF">CH380_01765</name>
</gene>
<name>A0A2M9YUU7_9LEPT</name>
<keyword evidence="3" id="KW-0325">Glycoprotein</keyword>
<keyword evidence="2" id="KW-0677">Repeat</keyword>
<dbReference type="EMBL" id="NPDU01000016">
    <property type="protein sequence ID" value="PJZ62418.1"/>
    <property type="molecule type" value="Genomic_DNA"/>
</dbReference>
<evidence type="ECO:0000313" key="7">
    <source>
        <dbReference type="Proteomes" id="UP000232188"/>
    </source>
</evidence>
<evidence type="ECO:0000313" key="4">
    <source>
        <dbReference type="EMBL" id="PJZ55256.1"/>
    </source>
</evidence>
<sequence>MIDLKFKTSKMKVKKNRSSSDSFLSILLAFGIFAFHAWGCLHNDSTSDTLVLLGNPISDTLPSKGADPILPSVQYSNSSLVFVKNIAITALQPSATGNPTSFSISPALPSGLNWDGSTGEITGTPTTAQNATSYTITATNENGSRTTTIDITIQALNSFWAGYLKAPNPENIAANGDSFGIKVAISGDTMVVGAPGEDSNQTSVTNFPGPVLTAATDNDAAANSGAAYVFRKTGTTWALEAYLKAPNAESSDSFGTSVAISGDTIVVGAIGEDSNVTNLVNAPNAGLTPAGDNDASANAGAAYVFRRTGAAWAWEAYLKPPNTGSTIQFGNSVAIVGDTVVVTAIYEDCDQTSITNAPSTFVSNTNATDAGAAYVYARTGTTWAFQAYLKAPNAEANDNFGSSVSISEDSSTIVIGAKGEWSNQTTISNAPDPNLTPAGDNDSALSAGAVYVFRKTGTNWAWEAYLKAPNAEQTDSFGTSVSISGNRIVVGANGEDSNLNTVISTLGPSLTPAGDNDGATNSGAAYVFVRSGSTWSWESYLKAPNAEVVGGFGDGFGISVAISGDMILIGAAGEDSVLPSIVNSPSAFPTAATDNDAATNAGAAYVFHRTNSGWNLQSYLKAPNAENVGGTGDGFGIAVAISNECVVVASSGEDSSQALNVFAPATPSTAATDDDGALNSGAVYTFDR</sequence>
<dbReference type="Gene3D" id="2.60.40.10">
    <property type="entry name" value="Immunoglobulins"/>
    <property type="match status" value="1"/>
</dbReference>
<evidence type="ECO:0008006" key="8">
    <source>
        <dbReference type="Google" id="ProtNLM"/>
    </source>
</evidence>
<evidence type="ECO:0000256" key="1">
    <source>
        <dbReference type="ARBA" id="ARBA00022729"/>
    </source>
</evidence>
<keyword evidence="1" id="KW-0732">Signal</keyword>
<comment type="caution">
    <text evidence="4">The sequence shown here is derived from an EMBL/GenBank/DDBJ whole genome shotgun (WGS) entry which is preliminary data.</text>
</comment>
<reference evidence="6 7" key="1">
    <citation type="submission" date="2017-07" db="EMBL/GenBank/DDBJ databases">
        <title>Leptospira spp. isolated from tropical soils.</title>
        <authorList>
            <person name="Thibeaux R."/>
            <person name="Iraola G."/>
            <person name="Ferres I."/>
            <person name="Bierque E."/>
            <person name="Girault D."/>
            <person name="Soupe-Gilbert M.-E."/>
            <person name="Picardeau M."/>
            <person name="Goarant C."/>
        </authorList>
    </citation>
    <scope>NUCLEOTIDE SEQUENCE [LARGE SCALE GENOMIC DNA]</scope>
    <source>
        <strain evidence="4 7">FH2-B-C1</strain>
        <strain evidence="5 6">FH2-B-D1</strain>
    </source>
</reference>
<organism evidence="4 7">
    <name type="scientific">Leptospira adleri</name>
    <dbReference type="NCBI Taxonomy" id="2023186"/>
    <lineage>
        <taxon>Bacteria</taxon>
        <taxon>Pseudomonadati</taxon>
        <taxon>Spirochaetota</taxon>
        <taxon>Spirochaetia</taxon>
        <taxon>Leptospirales</taxon>
        <taxon>Leptospiraceae</taxon>
        <taxon>Leptospira</taxon>
    </lineage>
</organism>
<dbReference type="GO" id="GO:0005509">
    <property type="term" value="F:calcium ion binding"/>
    <property type="evidence" value="ECO:0007669"/>
    <property type="project" value="InterPro"/>
</dbReference>
<dbReference type="Gene3D" id="2.130.10.130">
    <property type="entry name" value="Integrin alpha, N-terminal"/>
    <property type="match status" value="2"/>
</dbReference>
<dbReference type="PANTHER" id="PTHR36220">
    <property type="entry name" value="UNNAMED PRODUCT"/>
    <property type="match status" value="1"/>
</dbReference>
<accession>A0A2M9YUU7</accession>
<dbReference type="SMART" id="SM00191">
    <property type="entry name" value="Int_alpha"/>
    <property type="match status" value="5"/>
</dbReference>
<dbReference type="PANTHER" id="PTHR36220:SF1">
    <property type="entry name" value="GAMMA TUBULIN COMPLEX COMPONENT C-TERMINAL DOMAIN-CONTAINING PROTEIN"/>
    <property type="match status" value="1"/>
</dbReference>
<evidence type="ECO:0000313" key="6">
    <source>
        <dbReference type="Proteomes" id="UP000232149"/>
    </source>
</evidence>
<evidence type="ECO:0000256" key="2">
    <source>
        <dbReference type="ARBA" id="ARBA00022737"/>
    </source>
</evidence>
<protein>
    <recommendedName>
        <fullName evidence="8">Integrin</fullName>
    </recommendedName>
</protein>
<dbReference type="SUPFAM" id="SSF49313">
    <property type="entry name" value="Cadherin-like"/>
    <property type="match status" value="1"/>
</dbReference>
<dbReference type="Proteomes" id="UP000232149">
    <property type="component" value="Unassembled WGS sequence"/>
</dbReference>
<evidence type="ECO:0000313" key="5">
    <source>
        <dbReference type="EMBL" id="PJZ62418.1"/>
    </source>
</evidence>
<dbReference type="InterPro" id="IPR013519">
    <property type="entry name" value="Int_alpha_beta-p"/>
</dbReference>
<dbReference type="Proteomes" id="UP000232188">
    <property type="component" value="Unassembled WGS sequence"/>
</dbReference>
<dbReference type="Pfam" id="PF05345">
    <property type="entry name" value="He_PIG"/>
    <property type="match status" value="1"/>
</dbReference>
<dbReference type="InterPro" id="IPR015919">
    <property type="entry name" value="Cadherin-like_sf"/>
</dbReference>
<dbReference type="AlphaFoldDB" id="A0A2M9YUU7"/>